<dbReference type="Proteomes" id="UP000019132">
    <property type="component" value="Unassembled WGS sequence"/>
</dbReference>
<dbReference type="PANTHER" id="PTHR12049:SF5">
    <property type="entry name" value="PROTEIN ARGININE METHYLTRANSFERASE NDUFAF7 HOMOLOG, MITOCHONDRIAL"/>
    <property type="match status" value="1"/>
</dbReference>
<evidence type="ECO:0000256" key="2">
    <source>
        <dbReference type="ARBA" id="ARBA00005891"/>
    </source>
</evidence>
<evidence type="ECO:0000313" key="9">
    <source>
        <dbReference type="Proteomes" id="UP000019132"/>
    </source>
</evidence>
<evidence type="ECO:0000256" key="4">
    <source>
        <dbReference type="ARBA" id="ARBA00022679"/>
    </source>
</evidence>
<dbReference type="Pfam" id="PF02636">
    <property type="entry name" value="Methyltransf_28"/>
    <property type="match status" value="1"/>
</dbReference>
<dbReference type="InParanoid" id="K3WN07"/>
<dbReference type="eggNOG" id="ENOG502QRKD">
    <property type="taxonomic scope" value="Eukaryota"/>
</dbReference>
<dbReference type="EnsemblProtists" id="PYU1_T006349">
    <property type="protein sequence ID" value="PYU1_T006349"/>
    <property type="gene ID" value="PYU1_G006337"/>
</dbReference>
<comment type="function">
    <text evidence="7">Arginine methyltransferase involved in the assembly or stability of mitochondrial NADH:ubiquinone oxidoreductase complex (complex I).</text>
</comment>
<keyword evidence="5 7" id="KW-0496">Mitochondrion</keyword>
<comment type="catalytic activity">
    <reaction evidence="6 7">
        <text>L-arginyl-[protein] + 2 S-adenosyl-L-methionine = N(omega),N(omega)'-dimethyl-L-arginyl-[protein] + 2 S-adenosyl-L-homocysteine + 2 H(+)</text>
        <dbReference type="Rhea" id="RHEA:48108"/>
        <dbReference type="Rhea" id="RHEA-COMP:10532"/>
        <dbReference type="Rhea" id="RHEA-COMP:11992"/>
        <dbReference type="ChEBI" id="CHEBI:15378"/>
        <dbReference type="ChEBI" id="CHEBI:29965"/>
        <dbReference type="ChEBI" id="CHEBI:57856"/>
        <dbReference type="ChEBI" id="CHEBI:59789"/>
        <dbReference type="ChEBI" id="CHEBI:88221"/>
        <dbReference type="EC" id="2.1.1.320"/>
    </reaction>
</comment>
<dbReference type="GO" id="GO:0032259">
    <property type="term" value="P:methylation"/>
    <property type="evidence" value="ECO:0007669"/>
    <property type="project" value="UniProtKB-KW"/>
</dbReference>
<dbReference type="Gene3D" id="3.40.50.12710">
    <property type="match status" value="1"/>
</dbReference>
<dbReference type="SUPFAM" id="SSF53335">
    <property type="entry name" value="S-adenosyl-L-methionine-dependent methyltransferases"/>
    <property type="match status" value="1"/>
</dbReference>
<sequence>MMTMMQMVRGGRASAAARAALQRHSVARALSTGADEATVLTREYIYGALYAKDSGYFTTQDREVLHAPSESIDFTNLWGAFDYRREVASLYREKKEAWLTPVEVFAPYYSHAIAKYMLNSPFFHKHMTIYEIGGGAGTNALHILNYLKENAPDVYAKTKYTLIEISPVMAERQRQRVMTAHPQQCTVLNTDILTFADVHEPVYEQCFFLAMEVLDNLPHDKVTLQNGKWYESIVRMRAAAGDTEAQNKLELVEDLRPVDDLLIRQTMRLFGCELPLTVQYKLNSSFARKVRNLVGKHEKELHSAFIPTGAMQLLNTLRASFPRHHMIAADFDSLPAPNLNPKSLIKALHHPLSMTATSTGTLCAANAPLVASKTSGVTEDHDTYLVEGGVADIFFATDFAKLKKAYCTTLTRKPDEVSVVKSGAFLKEFADLNCTKTITGYNPLLEDYSNTSFLLS</sequence>
<evidence type="ECO:0000313" key="8">
    <source>
        <dbReference type="EnsemblProtists" id="PYU1_T006349"/>
    </source>
</evidence>
<comment type="similarity">
    <text evidence="2 7">Belongs to the NDUFAF7 family.</text>
</comment>
<protein>
    <recommendedName>
        <fullName evidence="7">Protein arginine methyltransferase NDUFAF7</fullName>
        <ecNumber evidence="7">2.1.1.320</ecNumber>
    </recommendedName>
</protein>
<dbReference type="OMA" id="LPFAPNM"/>
<comment type="subcellular location">
    <subcellularLocation>
        <location evidence="1 7">Mitochondrion</location>
    </subcellularLocation>
</comment>
<dbReference type="EC" id="2.1.1.320" evidence="7"/>
<keyword evidence="4 7" id="KW-0808">Transferase</keyword>
<organism evidence="8 9">
    <name type="scientific">Globisporangium ultimum (strain ATCC 200006 / CBS 805.95 / DAOM BR144)</name>
    <name type="common">Pythium ultimum</name>
    <dbReference type="NCBI Taxonomy" id="431595"/>
    <lineage>
        <taxon>Eukaryota</taxon>
        <taxon>Sar</taxon>
        <taxon>Stramenopiles</taxon>
        <taxon>Oomycota</taxon>
        <taxon>Peronosporomycetes</taxon>
        <taxon>Pythiales</taxon>
        <taxon>Pythiaceae</taxon>
        <taxon>Globisporangium</taxon>
    </lineage>
</organism>
<dbReference type="CDD" id="cd02440">
    <property type="entry name" value="AdoMet_MTases"/>
    <property type="match status" value="1"/>
</dbReference>
<evidence type="ECO:0000256" key="5">
    <source>
        <dbReference type="ARBA" id="ARBA00023128"/>
    </source>
</evidence>
<dbReference type="AlphaFoldDB" id="K3WN07"/>
<reference evidence="9" key="1">
    <citation type="journal article" date="2010" name="Genome Biol.">
        <title>Genome sequence of the necrotrophic plant pathogen Pythium ultimum reveals original pathogenicity mechanisms and effector repertoire.</title>
        <authorList>
            <person name="Levesque C.A."/>
            <person name="Brouwer H."/>
            <person name="Cano L."/>
            <person name="Hamilton J.P."/>
            <person name="Holt C."/>
            <person name="Huitema E."/>
            <person name="Raffaele S."/>
            <person name="Robideau G.P."/>
            <person name="Thines M."/>
            <person name="Win J."/>
            <person name="Zerillo M.M."/>
            <person name="Beakes G.W."/>
            <person name="Boore J.L."/>
            <person name="Busam D."/>
            <person name="Dumas B."/>
            <person name="Ferriera S."/>
            <person name="Fuerstenberg S.I."/>
            <person name="Gachon C.M."/>
            <person name="Gaulin E."/>
            <person name="Govers F."/>
            <person name="Grenville-Briggs L."/>
            <person name="Horner N."/>
            <person name="Hostetler J."/>
            <person name="Jiang R.H."/>
            <person name="Johnson J."/>
            <person name="Krajaejun T."/>
            <person name="Lin H."/>
            <person name="Meijer H.J."/>
            <person name="Moore B."/>
            <person name="Morris P."/>
            <person name="Phuntmart V."/>
            <person name="Puiu D."/>
            <person name="Shetty J."/>
            <person name="Stajich J.E."/>
            <person name="Tripathy S."/>
            <person name="Wawra S."/>
            <person name="van West P."/>
            <person name="Whitty B.R."/>
            <person name="Coutinho P.M."/>
            <person name="Henrissat B."/>
            <person name="Martin F."/>
            <person name="Thomas P.D."/>
            <person name="Tyler B.M."/>
            <person name="De Vries R.P."/>
            <person name="Kamoun S."/>
            <person name="Yandell M."/>
            <person name="Tisserat N."/>
            <person name="Buell C.R."/>
        </authorList>
    </citation>
    <scope>NUCLEOTIDE SEQUENCE</scope>
    <source>
        <strain evidence="9">DAOM:BR144</strain>
    </source>
</reference>
<evidence type="ECO:0000256" key="1">
    <source>
        <dbReference type="ARBA" id="ARBA00004173"/>
    </source>
</evidence>
<dbReference type="HOGENOM" id="CLU_028484_0_1_1"/>
<dbReference type="GO" id="GO:0005739">
    <property type="term" value="C:mitochondrion"/>
    <property type="evidence" value="ECO:0007669"/>
    <property type="project" value="UniProtKB-SubCell"/>
</dbReference>
<dbReference type="STRING" id="431595.K3WN07"/>
<dbReference type="PANTHER" id="PTHR12049">
    <property type="entry name" value="PROTEIN ARGININE METHYLTRANSFERASE NDUFAF7, MITOCHONDRIAL"/>
    <property type="match status" value="1"/>
</dbReference>
<dbReference type="EMBL" id="GL376604">
    <property type="status" value="NOT_ANNOTATED_CDS"/>
    <property type="molecule type" value="Genomic_DNA"/>
</dbReference>
<keyword evidence="9" id="KW-1185">Reference proteome</keyword>
<evidence type="ECO:0000256" key="6">
    <source>
        <dbReference type="ARBA" id="ARBA00048612"/>
    </source>
</evidence>
<dbReference type="InterPro" id="IPR038375">
    <property type="entry name" value="NDUFAF7_sf"/>
</dbReference>
<evidence type="ECO:0000256" key="7">
    <source>
        <dbReference type="RuleBase" id="RU364114"/>
    </source>
</evidence>
<dbReference type="InterPro" id="IPR003788">
    <property type="entry name" value="NDUFAF7"/>
</dbReference>
<dbReference type="VEuPathDB" id="FungiDB:PYU1_G006337"/>
<name>K3WN07_GLOUD</name>
<dbReference type="GO" id="GO:0035243">
    <property type="term" value="F:protein-arginine omega-N symmetric methyltransferase activity"/>
    <property type="evidence" value="ECO:0007669"/>
    <property type="project" value="UniProtKB-EC"/>
</dbReference>
<reference evidence="8" key="3">
    <citation type="submission" date="2015-02" db="UniProtKB">
        <authorList>
            <consortium name="EnsemblProtists"/>
        </authorList>
    </citation>
    <scope>IDENTIFICATION</scope>
    <source>
        <strain evidence="8">DAOM BR144</strain>
    </source>
</reference>
<keyword evidence="3 7" id="KW-0489">Methyltransferase</keyword>
<dbReference type="FunFam" id="3.40.50.12710:FF:000012">
    <property type="entry name" value="Protein arginine methyltransferase NDUFAF7"/>
    <property type="match status" value="1"/>
</dbReference>
<evidence type="ECO:0000256" key="3">
    <source>
        <dbReference type="ARBA" id="ARBA00022603"/>
    </source>
</evidence>
<reference evidence="9" key="2">
    <citation type="submission" date="2010-04" db="EMBL/GenBank/DDBJ databases">
        <authorList>
            <person name="Buell R."/>
            <person name="Hamilton J."/>
            <person name="Hostetler J."/>
        </authorList>
    </citation>
    <scope>NUCLEOTIDE SEQUENCE [LARGE SCALE GENOMIC DNA]</scope>
    <source>
        <strain evidence="9">DAOM:BR144</strain>
    </source>
</reference>
<proteinExistence type="inferred from homology"/>
<accession>K3WN07</accession>
<dbReference type="InterPro" id="IPR029063">
    <property type="entry name" value="SAM-dependent_MTases_sf"/>
</dbReference>